<feature type="domain" description="DUF1907" evidence="7">
    <location>
        <begin position="6"/>
        <end position="97"/>
    </location>
</feature>
<dbReference type="InterPro" id="IPR015021">
    <property type="entry name" value="C11orf54_DUF1907"/>
</dbReference>
<evidence type="ECO:0000256" key="6">
    <source>
        <dbReference type="ARBA" id="ARBA00023242"/>
    </source>
</evidence>
<dbReference type="EMBL" id="OZ034830">
    <property type="protein sequence ID" value="CAL1687359.1"/>
    <property type="molecule type" value="Genomic_DNA"/>
</dbReference>
<accession>A0AAV2P5S2</accession>
<keyword evidence="9" id="KW-1185">Reference proteome</keyword>
<keyword evidence="5" id="KW-0862">Zinc</keyword>
<evidence type="ECO:0000256" key="4">
    <source>
        <dbReference type="ARBA" id="ARBA00022801"/>
    </source>
</evidence>
<evidence type="ECO:0000256" key="3">
    <source>
        <dbReference type="ARBA" id="ARBA00022723"/>
    </source>
</evidence>
<organism evidence="8 9">
    <name type="scientific">Lasius platythorax</name>
    <dbReference type="NCBI Taxonomy" id="488582"/>
    <lineage>
        <taxon>Eukaryota</taxon>
        <taxon>Metazoa</taxon>
        <taxon>Ecdysozoa</taxon>
        <taxon>Arthropoda</taxon>
        <taxon>Hexapoda</taxon>
        <taxon>Insecta</taxon>
        <taxon>Pterygota</taxon>
        <taxon>Neoptera</taxon>
        <taxon>Endopterygota</taxon>
        <taxon>Hymenoptera</taxon>
        <taxon>Apocrita</taxon>
        <taxon>Aculeata</taxon>
        <taxon>Formicoidea</taxon>
        <taxon>Formicidae</taxon>
        <taxon>Formicinae</taxon>
        <taxon>Lasius</taxon>
        <taxon>Lasius</taxon>
    </lineage>
</organism>
<dbReference type="GO" id="GO:0005634">
    <property type="term" value="C:nucleus"/>
    <property type="evidence" value="ECO:0007669"/>
    <property type="project" value="UniProtKB-SubCell"/>
</dbReference>
<dbReference type="PANTHER" id="PTHR13204">
    <property type="entry name" value="PTD012 PROTEIN"/>
    <property type="match status" value="1"/>
</dbReference>
<keyword evidence="3" id="KW-0479">Metal-binding</keyword>
<dbReference type="SUPFAM" id="SSF117856">
    <property type="entry name" value="AF0104/ALDC/Ptd012-like"/>
    <property type="match status" value="1"/>
</dbReference>
<reference evidence="8" key="1">
    <citation type="submission" date="2024-04" db="EMBL/GenBank/DDBJ databases">
        <authorList>
            <consortium name="Molecular Ecology Group"/>
        </authorList>
    </citation>
    <scope>NUCLEOTIDE SEQUENCE</scope>
</reference>
<proteinExistence type="predicted"/>
<evidence type="ECO:0000256" key="1">
    <source>
        <dbReference type="ARBA" id="ARBA00004123"/>
    </source>
</evidence>
<evidence type="ECO:0000313" key="9">
    <source>
        <dbReference type="Proteomes" id="UP001497644"/>
    </source>
</evidence>
<evidence type="ECO:0000256" key="5">
    <source>
        <dbReference type="ARBA" id="ARBA00022833"/>
    </source>
</evidence>
<evidence type="ECO:0000259" key="7">
    <source>
        <dbReference type="Pfam" id="PF08925"/>
    </source>
</evidence>
<sequence>MPYSWNARLKTVADIRNWLCYFDLDAPLVAMGTLVSSSSIYTNICQDSTGQAYGLTESHFHALSYSGAGGHFYMDVGSNDTVEYLGYFNPASVFYHVDPQVKNTGL</sequence>
<dbReference type="Pfam" id="PF08925">
    <property type="entry name" value="DUF1907"/>
    <property type="match status" value="1"/>
</dbReference>
<evidence type="ECO:0000256" key="2">
    <source>
        <dbReference type="ARBA" id="ARBA00011245"/>
    </source>
</evidence>
<name>A0AAV2P5S2_9HYME</name>
<dbReference type="PANTHER" id="PTHR13204:SF1">
    <property type="entry name" value="ESTER HYDROLASE C11ORF54"/>
    <property type="match status" value="1"/>
</dbReference>
<dbReference type="GO" id="GO:0008270">
    <property type="term" value="F:zinc ion binding"/>
    <property type="evidence" value="ECO:0007669"/>
    <property type="project" value="TreeGrafter"/>
</dbReference>
<evidence type="ECO:0000313" key="8">
    <source>
        <dbReference type="EMBL" id="CAL1687359.1"/>
    </source>
</evidence>
<comment type="subunit">
    <text evidence="2">Monomer.</text>
</comment>
<gene>
    <name evidence="8" type="ORF">LPLAT_LOCUS12584</name>
</gene>
<keyword evidence="6" id="KW-0539">Nucleus</keyword>
<keyword evidence="4" id="KW-0378">Hydrolase</keyword>
<dbReference type="GO" id="GO:0016788">
    <property type="term" value="F:hydrolase activity, acting on ester bonds"/>
    <property type="evidence" value="ECO:0007669"/>
    <property type="project" value="TreeGrafter"/>
</dbReference>
<dbReference type="AlphaFoldDB" id="A0AAV2P5S2"/>
<comment type="subcellular location">
    <subcellularLocation>
        <location evidence="1">Nucleus</location>
    </subcellularLocation>
</comment>
<protein>
    <recommendedName>
        <fullName evidence="7">DUF1907 domain-containing protein</fullName>
    </recommendedName>
</protein>
<dbReference type="Proteomes" id="UP001497644">
    <property type="component" value="Chromosome 7"/>
</dbReference>